<dbReference type="AlphaFoldDB" id="A0A1B1AL34"/>
<evidence type="ECO:0000313" key="2">
    <source>
        <dbReference type="EMBL" id="ANP47267.1"/>
    </source>
</evidence>
<dbReference type="EMBL" id="CP013244">
    <property type="protein sequence ID" value="ANP47267.1"/>
    <property type="molecule type" value="Genomic_DNA"/>
</dbReference>
<sequence length="261" mass="27824">MKRLMIAAALLACACTPPPAPEQANTAEPSLPGVTLPVADRAGNRMEALTQNGANWCTSDGTWCLQTPEGSVVVMRGDQAAGTIMIGDVDDNVDWDVWPQIIRNSDDSVLVGVVRTTHQMYSGGGGEMSQLALYAVSGGATNEAVRMPLSASSMVRACFDEQDEQQRAGACHDQYAFVTRISLDEGVTEGAPRIMLETAAGSFPGRVTRTADSLEAAPLTEADLVWAHDETCSYRRTYAHGADGLYAPDQPLPPCSDYLEP</sequence>
<organism evidence="2 3">
    <name type="scientific">Candidatus Viadribacter manganicus</name>
    <dbReference type="NCBI Taxonomy" id="1759059"/>
    <lineage>
        <taxon>Bacteria</taxon>
        <taxon>Pseudomonadati</taxon>
        <taxon>Pseudomonadota</taxon>
        <taxon>Alphaproteobacteria</taxon>
        <taxon>Hyphomonadales</taxon>
        <taxon>Hyphomonadaceae</taxon>
        <taxon>Candidatus Viadribacter</taxon>
    </lineage>
</organism>
<dbReference type="STRING" id="1759059.ATE48_15750"/>
<dbReference type="OrthoDB" id="8653499at2"/>
<gene>
    <name evidence="2" type="ORF">ATE48_15750</name>
</gene>
<dbReference type="KEGG" id="cbot:ATE48_15750"/>
<name>A0A1B1AL34_9PROT</name>
<dbReference type="RefSeq" id="WP_066773121.1">
    <property type="nucleotide sequence ID" value="NZ_CP013244.1"/>
</dbReference>
<feature type="chain" id="PRO_5008518969" evidence="1">
    <location>
        <begin position="21"/>
        <end position="261"/>
    </location>
</feature>
<dbReference type="InParanoid" id="A0A1B1AL34"/>
<evidence type="ECO:0000256" key="1">
    <source>
        <dbReference type="SAM" id="SignalP"/>
    </source>
</evidence>
<proteinExistence type="predicted"/>
<protein>
    <submittedName>
        <fullName evidence="2">Uncharacterized protein</fullName>
    </submittedName>
</protein>
<accession>A0A1B1AL34</accession>
<dbReference type="Proteomes" id="UP000092498">
    <property type="component" value="Chromosome"/>
</dbReference>
<feature type="signal peptide" evidence="1">
    <location>
        <begin position="1"/>
        <end position="20"/>
    </location>
</feature>
<reference evidence="2 3" key="1">
    <citation type="submission" date="2015-11" db="EMBL/GenBank/DDBJ databases">
        <title>Whole-Genome Sequence of Candidatus Oderbacter manganicum from the National Park Lower Oder Valley, Germany.</title>
        <authorList>
            <person name="Braun B."/>
            <person name="Liere K."/>
            <person name="Szewzyk U."/>
        </authorList>
    </citation>
    <scope>NUCLEOTIDE SEQUENCE [LARGE SCALE GENOMIC DNA]</scope>
    <source>
        <strain evidence="2 3">OTSz_A_272</strain>
    </source>
</reference>
<evidence type="ECO:0000313" key="3">
    <source>
        <dbReference type="Proteomes" id="UP000092498"/>
    </source>
</evidence>
<dbReference type="PROSITE" id="PS51257">
    <property type="entry name" value="PROKAR_LIPOPROTEIN"/>
    <property type="match status" value="1"/>
</dbReference>
<keyword evidence="3" id="KW-1185">Reference proteome</keyword>
<keyword evidence="1" id="KW-0732">Signal</keyword>